<organism evidence="1 2">
    <name type="scientific">Candidatus Woesebacteria bacterium RBG_16_34_12</name>
    <dbReference type="NCBI Taxonomy" id="1802480"/>
    <lineage>
        <taxon>Bacteria</taxon>
        <taxon>Candidatus Woeseibacteriota</taxon>
    </lineage>
</organism>
<evidence type="ECO:0000313" key="2">
    <source>
        <dbReference type="Proteomes" id="UP000177053"/>
    </source>
</evidence>
<evidence type="ECO:0000313" key="1">
    <source>
        <dbReference type="EMBL" id="OGM10724.1"/>
    </source>
</evidence>
<dbReference type="AlphaFoldDB" id="A0A1F7X6L2"/>
<name>A0A1F7X6L2_9BACT</name>
<comment type="caution">
    <text evidence="1">The sequence shown here is derived from an EMBL/GenBank/DDBJ whole genome shotgun (WGS) entry which is preliminary data.</text>
</comment>
<proteinExistence type="predicted"/>
<gene>
    <name evidence="1" type="ORF">A2Z22_00010</name>
</gene>
<reference evidence="1 2" key="1">
    <citation type="journal article" date="2016" name="Nat. Commun.">
        <title>Thousands of microbial genomes shed light on interconnected biogeochemical processes in an aquifer system.</title>
        <authorList>
            <person name="Anantharaman K."/>
            <person name="Brown C.T."/>
            <person name="Hug L.A."/>
            <person name="Sharon I."/>
            <person name="Castelle C.J."/>
            <person name="Probst A.J."/>
            <person name="Thomas B.C."/>
            <person name="Singh A."/>
            <person name="Wilkins M.J."/>
            <person name="Karaoz U."/>
            <person name="Brodie E.L."/>
            <person name="Williams K.H."/>
            <person name="Hubbard S.S."/>
            <person name="Banfield J.F."/>
        </authorList>
    </citation>
    <scope>NUCLEOTIDE SEQUENCE [LARGE SCALE GENOMIC DNA]</scope>
</reference>
<dbReference type="Proteomes" id="UP000177053">
    <property type="component" value="Unassembled WGS sequence"/>
</dbReference>
<protein>
    <submittedName>
        <fullName evidence="1">Uncharacterized protein</fullName>
    </submittedName>
</protein>
<accession>A0A1F7X6L2</accession>
<dbReference type="EMBL" id="MGFS01000031">
    <property type="protein sequence ID" value="OGM10724.1"/>
    <property type="molecule type" value="Genomic_DNA"/>
</dbReference>
<sequence>MENPMSIEPIVSVIVRPPLSPSLLLQLIYKPFPDEEEENYWVICQESIRNECNEDKVIEEWTAPIPPVVAAEVINLLKDSLIPPISKSQLTEVDGCSYEVYFGDAFSSAHYQWWLSPPEEWEPLAEVVDMLLGCSGIYL</sequence>